<sequence length="415" mass="47267">MEVPGRLLHHHRRHLKLPIRPPYPSASAYAVPFRNLPPRSALRPHNKINCYPYYSNNNNNPLFRRFLSLSSLHANSPLHRFSVNSHSPFQDQYHGGSLPPLDWYGPGGSFGHRDGDSDRDVAVVVLGWLGAQEKHLRRYLEWYNSRGYRSVGFIVGVDEVLWRLDFARSVEERLEEFLEDLVQWVMQGKAIGKERSLVFHCFSNTGWLVYSAAVERLQEKEGVYDRIKGCIVDSGGGELTNLKVWAAGFATAMLQRQISPASNSVDVTGTSRSKNGDALCNIAVQSCGDRIVETVLLATLEKLFFVLLNFPYAQRRFRKLETILFDSPPPCPQLYLYSSADTVIPHQMIEAFMEHQRRLGRKVFARDFKTTPHVDHYRTFPHIYLSELDSFLKECLDTTKTSGVEAPSPKTTLSV</sequence>
<name>A0ACB9S7Y6_9MYRT</name>
<reference evidence="2" key="1">
    <citation type="journal article" date="2023" name="Front. Plant Sci.">
        <title>Chromosomal-level genome assembly of Melastoma candidum provides insights into trichome evolution.</title>
        <authorList>
            <person name="Zhong Y."/>
            <person name="Wu W."/>
            <person name="Sun C."/>
            <person name="Zou P."/>
            <person name="Liu Y."/>
            <person name="Dai S."/>
            <person name="Zhou R."/>
        </authorList>
    </citation>
    <scope>NUCLEOTIDE SEQUENCE [LARGE SCALE GENOMIC DNA]</scope>
</reference>
<keyword evidence="2" id="KW-1185">Reference proteome</keyword>
<evidence type="ECO:0000313" key="1">
    <source>
        <dbReference type="EMBL" id="KAI4386768.1"/>
    </source>
</evidence>
<gene>
    <name evidence="1" type="ORF">MLD38_004670</name>
</gene>
<accession>A0ACB9S7Y6</accession>
<proteinExistence type="predicted"/>
<dbReference type="EMBL" id="CM042881">
    <property type="protein sequence ID" value="KAI4386768.1"/>
    <property type="molecule type" value="Genomic_DNA"/>
</dbReference>
<organism evidence="1 2">
    <name type="scientific">Melastoma candidum</name>
    <dbReference type="NCBI Taxonomy" id="119954"/>
    <lineage>
        <taxon>Eukaryota</taxon>
        <taxon>Viridiplantae</taxon>
        <taxon>Streptophyta</taxon>
        <taxon>Embryophyta</taxon>
        <taxon>Tracheophyta</taxon>
        <taxon>Spermatophyta</taxon>
        <taxon>Magnoliopsida</taxon>
        <taxon>eudicotyledons</taxon>
        <taxon>Gunneridae</taxon>
        <taxon>Pentapetalae</taxon>
        <taxon>rosids</taxon>
        <taxon>malvids</taxon>
        <taxon>Myrtales</taxon>
        <taxon>Melastomataceae</taxon>
        <taxon>Melastomatoideae</taxon>
        <taxon>Melastomateae</taxon>
        <taxon>Melastoma</taxon>
    </lineage>
</organism>
<comment type="caution">
    <text evidence="1">The sequence shown here is derived from an EMBL/GenBank/DDBJ whole genome shotgun (WGS) entry which is preliminary data.</text>
</comment>
<dbReference type="Proteomes" id="UP001057402">
    <property type="component" value="Chromosome 2"/>
</dbReference>
<evidence type="ECO:0000313" key="2">
    <source>
        <dbReference type="Proteomes" id="UP001057402"/>
    </source>
</evidence>
<protein>
    <submittedName>
        <fullName evidence="1">Uncharacterized protein</fullName>
    </submittedName>
</protein>